<name>A0A7W5G8D3_9BACL</name>
<feature type="transmembrane region" description="Helical" evidence="1">
    <location>
        <begin position="53"/>
        <end position="69"/>
    </location>
</feature>
<evidence type="ECO:0000256" key="1">
    <source>
        <dbReference type="SAM" id="Phobius"/>
    </source>
</evidence>
<feature type="transmembrane region" description="Helical" evidence="1">
    <location>
        <begin position="6"/>
        <end position="23"/>
    </location>
</feature>
<keyword evidence="1" id="KW-1133">Transmembrane helix</keyword>
<protein>
    <recommendedName>
        <fullName evidence="4">Lycopene cyclase domain-containing protein</fullName>
    </recommendedName>
</protein>
<keyword evidence="1" id="KW-0812">Transmembrane</keyword>
<dbReference type="AlphaFoldDB" id="A0A7W5G8D3"/>
<proteinExistence type="predicted"/>
<keyword evidence="3" id="KW-1185">Reference proteome</keyword>
<sequence length="80" mass="9404">MSYITIWFVLMLAVVMGIGYKLLIKKGLYRNFIVYSVMLLWTAYLLGSKWYDWPAVTVISPITLFIAPLKRFMNIMTWMG</sequence>
<evidence type="ECO:0008006" key="4">
    <source>
        <dbReference type="Google" id="ProtNLM"/>
    </source>
</evidence>
<dbReference type="RefSeq" id="WP_183557594.1">
    <property type="nucleotide sequence ID" value="NZ_CBCSLB010000001.1"/>
</dbReference>
<organism evidence="2 3">
    <name type="scientific">Paenibacillus endophyticus</name>
    <dbReference type="NCBI Taxonomy" id="1294268"/>
    <lineage>
        <taxon>Bacteria</taxon>
        <taxon>Bacillati</taxon>
        <taxon>Bacillota</taxon>
        <taxon>Bacilli</taxon>
        <taxon>Bacillales</taxon>
        <taxon>Paenibacillaceae</taxon>
        <taxon>Paenibacillus</taxon>
    </lineage>
</organism>
<accession>A0A7W5G8D3</accession>
<dbReference type="EMBL" id="JACHXW010000001">
    <property type="protein sequence ID" value="MBB3150158.1"/>
    <property type="molecule type" value="Genomic_DNA"/>
</dbReference>
<evidence type="ECO:0000313" key="2">
    <source>
        <dbReference type="EMBL" id="MBB3150158.1"/>
    </source>
</evidence>
<reference evidence="2 3" key="1">
    <citation type="submission" date="2020-08" db="EMBL/GenBank/DDBJ databases">
        <title>Genomic Encyclopedia of Type Strains, Phase III (KMG-III): the genomes of soil and plant-associated and newly described type strains.</title>
        <authorList>
            <person name="Whitman W."/>
        </authorList>
    </citation>
    <scope>NUCLEOTIDE SEQUENCE [LARGE SCALE GENOMIC DNA]</scope>
    <source>
        <strain evidence="2 3">CECT 8234</strain>
    </source>
</reference>
<keyword evidence="1" id="KW-0472">Membrane</keyword>
<gene>
    <name evidence="2" type="ORF">FHS16_000190</name>
</gene>
<evidence type="ECO:0000313" key="3">
    <source>
        <dbReference type="Proteomes" id="UP000518605"/>
    </source>
</evidence>
<dbReference type="Proteomes" id="UP000518605">
    <property type="component" value="Unassembled WGS sequence"/>
</dbReference>
<comment type="caution">
    <text evidence="2">The sequence shown here is derived from an EMBL/GenBank/DDBJ whole genome shotgun (WGS) entry which is preliminary data.</text>
</comment>
<feature type="transmembrane region" description="Helical" evidence="1">
    <location>
        <begin position="28"/>
        <end position="47"/>
    </location>
</feature>